<name>A0A151R4A9_CAJCA</name>
<keyword evidence="2" id="KW-1185">Reference proteome</keyword>
<dbReference type="EMBL" id="KQ484107">
    <property type="protein sequence ID" value="KYP37424.1"/>
    <property type="molecule type" value="Genomic_DNA"/>
</dbReference>
<dbReference type="AlphaFoldDB" id="A0A151R4A9"/>
<dbReference type="Proteomes" id="UP000075243">
    <property type="component" value="Unassembled WGS sequence"/>
</dbReference>
<feature type="non-terminal residue" evidence="1">
    <location>
        <position position="1"/>
    </location>
</feature>
<proteinExistence type="predicted"/>
<evidence type="ECO:0000313" key="2">
    <source>
        <dbReference type="Proteomes" id="UP000075243"/>
    </source>
</evidence>
<accession>A0A151R4A9</accession>
<organism evidence="1 2">
    <name type="scientific">Cajanus cajan</name>
    <name type="common">Pigeon pea</name>
    <name type="synonym">Cajanus indicus</name>
    <dbReference type="NCBI Taxonomy" id="3821"/>
    <lineage>
        <taxon>Eukaryota</taxon>
        <taxon>Viridiplantae</taxon>
        <taxon>Streptophyta</taxon>
        <taxon>Embryophyta</taxon>
        <taxon>Tracheophyta</taxon>
        <taxon>Spermatophyta</taxon>
        <taxon>Magnoliopsida</taxon>
        <taxon>eudicotyledons</taxon>
        <taxon>Gunneridae</taxon>
        <taxon>Pentapetalae</taxon>
        <taxon>rosids</taxon>
        <taxon>fabids</taxon>
        <taxon>Fabales</taxon>
        <taxon>Fabaceae</taxon>
        <taxon>Papilionoideae</taxon>
        <taxon>50 kb inversion clade</taxon>
        <taxon>NPAAA clade</taxon>
        <taxon>indigoferoid/millettioid clade</taxon>
        <taxon>Phaseoleae</taxon>
        <taxon>Cajanus</taxon>
    </lineage>
</organism>
<evidence type="ECO:0000313" key="1">
    <source>
        <dbReference type="EMBL" id="KYP37424.1"/>
    </source>
</evidence>
<protein>
    <submittedName>
        <fullName evidence="1">Uncharacterized protein</fullName>
    </submittedName>
</protein>
<gene>
    <name evidence="1" type="ORF">KK1_041384</name>
</gene>
<reference evidence="1" key="1">
    <citation type="journal article" date="2012" name="Nat. Biotechnol.">
        <title>Draft genome sequence of pigeonpea (Cajanus cajan), an orphan legume crop of resource-poor farmers.</title>
        <authorList>
            <person name="Varshney R.K."/>
            <person name="Chen W."/>
            <person name="Li Y."/>
            <person name="Bharti A.K."/>
            <person name="Saxena R.K."/>
            <person name="Schlueter J.A."/>
            <person name="Donoghue M.T."/>
            <person name="Azam S."/>
            <person name="Fan G."/>
            <person name="Whaley A.M."/>
            <person name="Farmer A.D."/>
            <person name="Sheridan J."/>
            <person name="Iwata A."/>
            <person name="Tuteja R."/>
            <person name="Penmetsa R.V."/>
            <person name="Wu W."/>
            <person name="Upadhyaya H.D."/>
            <person name="Yang S.P."/>
            <person name="Shah T."/>
            <person name="Saxena K.B."/>
            <person name="Michael T."/>
            <person name="McCombie W.R."/>
            <person name="Yang B."/>
            <person name="Zhang G."/>
            <person name="Yang H."/>
            <person name="Wang J."/>
            <person name="Spillane C."/>
            <person name="Cook D.R."/>
            <person name="May G.D."/>
            <person name="Xu X."/>
            <person name="Jackson S.A."/>
        </authorList>
    </citation>
    <scope>NUCLEOTIDE SEQUENCE [LARGE SCALE GENOMIC DNA]</scope>
</reference>
<dbReference type="Gramene" id="C.cajan_39700.t">
    <property type="protein sequence ID" value="C.cajan_39700.t.cds1"/>
    <property type="gene ID" value="C.cajan_39700"/>
</dbReference>
<sequence length="60" mass="7063">QVLSSLTTYDISFIPKHVNSMVHTLAKVTKFYASLHDFNYIPSCIVQHILNKMHRVYFHK</sequence>